<sequence length="37" mass="4244">METMGLRSSMSIVVMIMDREIITYTNGLEESGSREYL</sequence>
<proteinExistence type="predicted"/>
<dbReference type="Proteomes" id="UP001226084">
    <property type="component" value="Unassembled WGS sequence"/>
</dbReference>
<dbReference type="AlphaFoldDB" id="A0AAP5AGL3"/>
<name>A0AAP5AGL3_9GAMM</name>
<reference evidence="1" key="1">
    <citation type="submission" date="2023-07" db="EMBL/GenBank/DDBJ databases">
        <title>Functional and genomic diversity of the sorghum phyllosphere microbiome.</title>
        <authorList>
            <person name="Shade A."/>
        </authorList>
    </citation>
    <scope>NUCLEOTIDE SEQUENCE</scope>
    <source>
        <strain evidence="1">SORGH_AS_0457</strain>
    </source>
</reference>
<gene>
    <name evidence="1" type="ORF">QE424_000582</name>
</gene>
<protein>
    <submittedName>
        <fullName evidence="1">Uncharacterized protein</fullName>
    </submittedName>
</protein>
<evidence type="ECO:0000313" key="2">
    <source>
        <dbReference type="Proteomes" id="UP001226084"/>
    </source>
</evidence>
<organism evidence="1 2">
    <name type="scientific">Stenotrophomonas rhizophila</name>
    <dbReference type="NCBI Taxonomy" id="216778"/>
    <lineage>
        <taxon>Bacteria</taxon>
        <taxon>Pseudomonadati</taxon>
        <taxon>Pseudomonadota</taxon>
        <taxon>Gammaproteobacteria</taxon>
        <taxon>Lysobacterales</taxon>
        <taxon>Lysobacteraceae</taxon>
        <taxon>Stenotrophomonas</taxon>
    </lineage>
</organism>
<comment type="caution">
    <text evidence="1">The sequence shown here is derived from an EMBL/GenBank/DDBJ whole genome shotgun (WGS) entry which is preliminary data.</text>
</comment>
<evidence type="ECO:0000313" key="1">
    <source>
        <dbReference type="EMBL" id="MDQ1107423.1"/>
    </source>
</evidence>
<dbReference type="EMBL" id="JAUTAS010000001">
    <property type="protein sequence ID" value="MDQ1107423.1"/>
    <property type="molecule type" value="Genomic_DNA"/>
</dbReference>
<accession>A0AAP5AGL3</accession>